<organism evidence="3 4">
    <name type="scientific">Gordonia phage GretelLyn</name>
    <dbReference type="NCBI Taxonomy" id="2599844"/>
    <lineage>
        <taxon>Viruses</taxon>
        <taxon>Duplodnaviria</taxon>
        <taxon>Heunggongvirae</taxon>
        <taxon>Uroviricota</taxon>
        <taxon>Caudoviricetes</taxon>
        <taxon>Dovevirinae</taxon>
        <taxon>Lambovirus</taxon>
        <taxon>Lambovirus sadboi</taxon>
    </lineage>
</organism>
<feature type="compositionally biased region" description="Gly residues" evidence="1">
    <location>
        <begin position="324"/>
        <end position="338"/>
    </location>
</feature>
<evidence type="ECO:0000259" key="2">
    <source>
        <dbReference type="Pfam" id="PF21722"/>
    </source>
</evidence>
<feature type="region of interest" description="Disordered" evidence="1">
    <location>
        <begin position="313"/>
        <end position="338"/>
    </location>
</feature>
<dbReference type="Pfam" id="PF21722">
    <property type="entry name" value="Gly_rich_2"/>
    <property type="match status" value="1"/>
</dbReference>
<dbReference type="InterPro" id="IPR049304">
    <property type="entry name" value="Gly_rich_dom"/>
</dbReference>
<evidence type="ECO:0000313" key="3">
    <source>
        <dbReference type="EMBL" id="QFG08172.1"/>
    </source>
</evidence>
<dbReference type="Proteomes" id="UP000325832">
    <property type="component" value="Genome"/>
</dbReference>
<name>A0A5J6TH62_9CAUD</name>
<feature type="compositionally biased region" description="Polar residues" evidence="1">
    <location>
        <begin position="313"/>
        <end position="322"/>
    </location>
</feature>
<accession>A0A5J6TH62</accession>
<reference evidence="3 4" key="1">
    <citation type="submission" date="2019-07" db="EMBL/GenBank/DDBJ databases">
        <authorList>
            <person name="Lauer M.J."/>
            <person name="Stoner T.H."/>
            <person name="Garlena R.A."/>
            <person name="Russell D.A."/>
            <person name="Pope W.H."/>
            <person name="Jacobs-Sera D."/>
            <person name="Hatfull G.F."/>
        </authorList>
    </citation>
    <scope>NUCLEOTIDE SEQUENCE [LARGE SCALE GENOMIC DNA]</scope>
</reference>
<evidence type="ECO:0000313" key="4">
    <source>
        <dbReference type="Proteomes" id="UP000325832"/>
    </source>
</evidence>
<dbReference type="EMBL" id="MN234162">
    <property type="protein sequence ID" value="QFG08172.1"/>
    <property type="molecule type" value="Genomic_DNA"/>
</dbReference>
<feature type="region of interest" description="Disordered" evidence="1">
    <location>
        <begin position="1"/>
        <end position="20"/>
    </location>
</feature>
<gene>
    <name evidence="3" type="primary">33</name>
    <name evidence="3" type="ORF">PBI_GRETELLYN_33</name>
</gene>
<evidence type="ECO:0000256" key="1">
    <source>
        <dbReference type="SAM" id="MobiDB-lite"/>
    </source>
</evidence>
<feature type="region of interest" description="Disordered" evidence="1">
    <location>
        <begin position="126"/>
        <end position="147"/>
    </location>
</feature>
<sequence length="351" mass="34777">MSGWSPEGPPVESGGALWSSGDGPPTIAWGSFWGNVPVLTGVGSALAQDKAALKYKANVLSSAQADDELYVGLDPMQDFEVRIKPRENAGGNDQLGMSIDAILRDSAGAVDLSRLGLKGRDNGAGSDFGLNKPKVPGRDSGAADGPSLVNLASSAREAGGGEDLASNRFTPVSPLSSVYSTVGTFSYTIPVWSSAIEIVCLGGGAGGNGGGSFAGDGGKASTWAWGTFVRGVHIPWTEINLSVVVGAGGGGGGGGAFGGTGGNGSPSYVQRSGNDILRSHGAVAVGGTGINRTGDAVSPATFELNGVTYNGGAASTTDTASVPGSGGRGGGSLQAGKAGGRGQIWIRAIQY</sequence>
<feature type="domain" description="Glycine-rich" evidence="2">
    <location>
        <begin position="181"/>
        <end position="348"/>
    </location>
</feature>
<proteinExistence type="predicted"/>
<protein>
    <recommendedName>
        <fullName evidence="2">Glycine-rich domain-containing protein</fullName>
    </recommendedName>
</protein>